<protein>
    <recommendedName>
        <fullName evidence="2">Iminophenyl-pyruvate dimer synthase domain-containing protein</fullName>
    </recommendedName>
</protein>
<dbReference type="OrthoDB" id="9800162at2"/>
<dbReference type="InterPro" id="IPR012347">
    <property type="entry name" value="Ferritin-like"/>
</dbReference>
<accession>A0A2I0SU59</accession>
<dbReference type="CDD" id="cd00657">
    <property type="entry name" value="Ferritin_like"/>
    <property type="match status" value="1"/>
</dbReference>
<sequence length="373" mass="40396">MIASTIENRDDLVSYLNAAMSLEHATIPPYLTAYYSIHSGTNSDAAHIIRVTAVEEMLHLTLAANVLNAIGGKPDLTRPGFVPSYPAYLPDGEDDFTVDLRPFSPEAVETFCKIERPGKAPSADSRLVETPDSRTHFLVSSPTAEKMRFYSIGEFYEEIIEGLEKVAANDPALFHGDPARQVGPEYFYSGGGAITVVTDLQSAQQALRFIAGQGEGLDSGIYDADGELAHYYRFRQLQLGRYYQVGDRPDAPSGPSLSISWDEVHKVKVSVRLADYPAGSELARVARDFNADYGAFLALLTKAFDGRPDLLQEGVCEMFRLRDGFNRLVCNPLPGSGGLHAGPTFEIPAGAGPDPGVSPDAGATDETARTVTR</sequence>
<dbReference type="PANTHER" id="PTHR34400:SF4">
    <property type="entry name" value="MEMBRANE PROTEIN"/>
    <property type="match status" value="1"/>
</dbReference>
<dbReference type="Proteomes" id="UP000236178">
    <property type="component" value="Unassembled WGS sequence"/>
</dbReference>
<dbReference type="Pfam" id="PF12902">
    <property type="entry name" value="Ferritin-like"/>
    <property type="match status" value="1"/>
</dbReference>
<comment type="caution">
    <text evidence="3">The sequence shown here is derived from an EMBL/GenBank/DDBJ whole genome shotgun (WGS) entry which is preliminary data.</text>
</comment>
<dbReference type="InterPro" id="IPR009078">
    <property type="entry name" value="Ferritin-like_SF"/>
</dbReference>
<proteinExistence type="predicted"/>
<reference evidence="3 4" key="1">
    <citation type="submission" date="2017-12" db="EMBL/GenBank/DDBJ databases">
        <title>Streptomyces populusis sp. nov., a novel endophytic actinobacterium isolated from stems of Populus adenopoda Maxim.</title>
        <authorList>
            <person name="Wang Z."/>
        </authorList>
    </citation>
    <scope>NUCLEOTIDE SEQUENCE [LARGE SCALE GENOMIC DNA]</scope>
    <source>
        <strain evidence="3 4">A249</strain>
    </source>
</reference>
<organism evidence="3 4">
    <name type="scientific">Streptomyces populi</name>
    <dbReference type="NCBI Taxonomy" id="2058924"/>
    <lineage>
        <taxon>Bacteria</taxon>
        <taxon>Bacillati</taxon>
        <taxon>Actinomycetota</taxon>
        <taxon>Actinomycetes</taxon>
        <taxon>Kitasatosporales</taxon>
        <taxon>Streptomycetaceae</taxon>
        <taxon>Streptomyces</taxon>
    </lineage>
</organism>
<dbReference type="SUPFAM" id="SSF47240">
    <property type="entry name" value="Ferritin-like"/>
    <property type="match status" value="1"/>
</dbReference>
<dbReference type="Gene3D" id="1.20.1260.10">
    <property type="match status" value="1"/>
</dbReference>
<dbReference type="RefSeq" id="WP_103548822.1">
    <property type="nucleotide sequence ID" value="NZ_JBHJSK010000008.1"/>
</dbReference>
<evidence type="ECO:0000313" key="4">
    <source>
        <dbReference type="Proteomes" id="UP000236178"/>
    </source>
</evidence>
<feature type="domain" description="Iminophenyl-pyruvate dimer synthase" evidence="2">
    <location>
        <begin position="16"/>
        <end position="238"/>
    </location>
</feature>
<dbReference type="EMBL" id="PJOS01000011">
    <property type="protein sequence ID" value="PKT73452.1"/>
    <property type="molecule type" value="Genomic_DNA"/>
</dbReference>
<keyword evidence="4" id="KW-1185">Reference proteome</keyword>
<gene>
    <name evidence="3" type="ORF">CW362_08910</name>
</gene>
<feature type="region of interest" description="Disordered" evidence="1">
    <location>
        <begin position="349"/>
        <end position="373"/>
    </location>
</feature>
<dbReference type="AlphaFoldDB" id="A0A2I0SU59"/>
<name>A0A2I0SU59_9ACTN</name>
<evidence type="ECO:0000256" key="1">
    <source>
        <dbReference type="SAM" id="MobiDB-lite"/>
    </source>
</evidence>
<dbReference type="InterPro" id="IPR026820">
    <property type="entry name" value="VioB/RebD_dom"/>
</dbReference>
<dbReference type="PANTHER" id="PTHR34400">
    <property type="match status" value="1"/>
</dbReference>
<evidence type="ECO:0000259" key="2">
    <source>
        <dbReference type="Pfam" id="PF12902"/>
    </source>
</evidence>
<evidence type="ECO:0000313" key="3">
    <source>
        <dbReference type="EMBL" id="PKT73452.1"/>
    </source>
</evidence>